<dbReference type="OrthoDB" id="6506866at2"/>
<feature type="signal peptide" evidence="1">
    <location>
        <begin position="1"/>
        <end position="27"/>
    </location>
</feature>
<dbReference type="AlphaFoldDB" id="A3K827"/>
<keyword evidence="1" id="KW-0732">Signal</keyword>
<gene>
    <name evidence="2" type="ORF">SSE37_02890</name>
</gene>
<dbReference type="Pfam" id="PF10938">
    <property type="entry name" value="YfdX"/>
    <property type="match status" value="1"/>
</dbReference>
<dbReference type="InterPro" id="IPR021236">
    <property type="entry name" value="Uncharacterised_YfdX"/>
</dbReference>
<comment type="caution">
    <text evidence="2">The sequence shown here is derived from an EMBL/GenBank/DDBJ whole genome shotgun (WGS) entry which is preliminary data.</text>
</comment>
<evidence type="ECO:0000256" key="1">
    <source>
        <dbReference type="SAM" id="SignalP"/>
    </source>
</evidence>
<dbReference type="Gene3D" id="6.10.250.2140">
    <property type="match status" value="1"/>
</dbReference>
<protein>
    <submittedName>
        <fullName evidence="2">Uncharacterized protein</fullName>
    </submittedName>
</protein>
<proteinExistence type="predicted"/>
<evidence type="ECO:0000313" key="3">
    <source>
        <dbReference type="Proteomes" id="UP000005713"/>
    </source>
</evidence>
<accession>A3K827</accession>
<reference evidence="2 3" key="1">
    <citation type="submission" date="2006-06" db="EMBL/GenBank/DDBJ databases">
        <authorList>
            <person name="Moran M.A."/>
            <person name="Ferriera S."/>
            <person name="Johnson J."/>
            <person name="Kravitz S."/>
            <person name="Beeson K."/>
            <person name="Sutton G."/>
            <person name="Rogers Y.-H."/>
            <person name="Friedman R."/>
            <person name="Frazier M."/>
            <person name="Venter J.C."/>
        </authorList>
    </citation>
    <scope>NUCLEOTIDE SEQUENCE [LARGE SCALE GENOMIC DNA]</scope>
    <source>
        <strain evidence="2 3">E-37</strain>
    </source>
</reference>
<evidence type="ECO:0000313" key="2">
    <source>
        <dbReference type="EMBL" id="EBA06799.1"/>
    </source>
</evidence>
<organism evidence="2 3">
    <name type="scientific">Sagittula stellata (strain ATCC 700073 / DSM 11524 / E-37)</name>
    <dbReference type="NCBI Taxonomy" id="388399"/>
    <lineage>
        <taxon>Bacteria</taxon>
        <taxon>Pseudomonadati</taxon>
        <taxon>Pseudomonadota</taxon>
        <taxon>Alphaproteobacteria</taxon>
        <taxon>Rhodobacterales</taxon>
        <taxon>Roseobacteraceae</taxon>
        <taxon>Sagittula</taxon>
    </lineage>
</organism>
<dbReference type="EMBL" id="AAYA01000013">
    <property type="protein sequence ID" value="EBA06799.1"/>
    <property type="molecule type" value="Genomic_DNA"/>
</dbReference>
<keyword evidence="3" id="KW-1185">Reference proteome</keyword>
<name>A3K827_SAGS3</name>
<feature type="chain" id="PRO_5002654478" evidence="1">
    <location>
        <begin position="28"/>
        <end position="216"/>
    </location>
</feature>
<dbReference type="RefSeq" id="WP_005862037.1">
    <property type="nucleotide sequence ID" value="NZ_AAYA01000013.1"/>
</dbReference>
<sequence>MKTANKLVATGLIAIMGSTALVSMASAGTDATAAPSAQQEVVTAKDVTVSGTARNVLAGVQYAKAAIGQGQTDVAKKILADVNGLFGDQDGTVMMKTDKGFSLPIDTGLTLAKGFTPTEVHEAAFAKAQTLMADGNINEVISTLTDAGVDLVAEIALLPYTPTVDSLTQAAADLDAGQVDQATASLDAILASVHVASFAPDALPAQGYAMSDIQQG</sequence>
<dbReference type="Proteomes" id="UP000005713">
    <property type="component" value="Unassembled WGS sequence"/>
</dbReference>